<evidence type="ECO:0000313" key="2">
    <source>
        <dbReference type="EMBL" id="SEO59055.1"/>
    </source>
</evidence>
<dbReference type="OrthoDB" id="10985at2157"/>
<proteinExistence type="predicted"/>
<name>A0A1H8QXZ8_9EURY</name>
<dbReference type="RefSeq" id="WP_089822703.1">
    <property type="nucleotide sequence ID" value="NZ_FODV01000003.1"/>
</dbReference>
<feature type="compositionally biased region" description="Polar residues" evidence="1">
    <location>
        <begin position="1"/>
        <end position="19"/>
    </location>
</feature>
<reference evidence="3" key="1">
    <citation type="submission" date="2016-10" db="EMBL/GenBank/DDBJ databases">
        <authorList>
            <person name="Varghese N."/>
            <person name="Submissions S."/>
        </authorList>
    </citation>
    <scope>NUCLEOTIDE SEQUENCE [LARGE SCALE GENOMIC DNA]</scope>
    <source>
        <strain evidence="3">CGMCC 1.10121</strain>
    </source>
</reference>
<keyword evidence="3" id="KW-1185">Reference proteome</keyword>
<organism evidence="2 3">
    <name type="scientific">Halogranum amylolyticum</name>
    <dbReference type="NCBI Taxonomy" id="660520"/>
    <lineage>
        <taxon>Archaea</taxon>
        <taxon>Methanobacteriati</taxon>
        <taxon>Methanobacteriota</taxon>
        <taxon>Stenosarchaea group</taxon>
        <taxon>Halobacteria</taxon>
        <taxon>Halobacteriales</taxon>
        <taxon>Haloferacaceae</taxon>
    </lineage>
</organism>
<dbReference type="SUPFAM" id="SSF46785">
    <property type="entry name" value="Winged helix' DNA-binding domain"/>
    <property type="match status" value="1"/>
</dbReference>
<feature type="region of interest" description="Disordered" evidence="1">
    <location>
        <begin position="1"/>
        <end position="21"/>
    </location>
</feature>
<dbReference type="InterPro" id="IPR036388">
    <property type="entry name" value="WH-like_DNA-bd_sf"/>
</dbReference>
<evidence type="ECO:0000313" key="3">
    <source>
        <dbReference type="Proteomes" id="UP000199126"/>
    </source>
</evidence>
<evidence type="ECO:0000256" key="1">
    <source>
        <dbReference type="SAM" id="MobiDB-lite"/>
    </source>
</evidence>
<dbReference type="Proteomes" id="UP000199126">
    <property type="component" value="Unassembled WGS sequence"/>
</dbReference>
<dbReference type="AlphaFoldDB" id="A0A1H8QXZ8"/>
<sequence>MTVSSMQVSHPALTHSTHPTPDDVDPITVLDALNDGVCRRILVTCGERARTAQECAAACDVPLSTVYRKLGVLTDAALLAERVRIDAERNFPSEFSTQFDTLSVSLTGVDAVEIRQVVTDGGVDGDEDEVSRR</sequence>
<gene>
    <name evidence="2" type="ORF">SAMN04487948_103382</name>
</gene>
<dbReference type="EMBL" id="FODV01000003">
    <property type="protein sequence ID" value="SEO59055.1"/>
    <property type="molecule type" value="Genomic_DNA"/>
</dbReference>
<dbReference type="InterPro" id="IPR036390">
    <property type="entry name" value="WH_DNA-bd_sf"/>
</dbReference>
<dbReference type="Gene3D" id="1.10.10.10">
    <property type="entry name" value="Winged helix-like DNA-binding domain superfamily/Winged helix DNA-binding domain"/>
    <property type="match status" value="1"/>
</dbReference>
<accession>A0A1H8QXZ8</accession>
<protein>
    <submittedName>
        <fullName evidence="2">Helix-turn-helix domain-containing protein</fullName>
    </submittedName>
</protein>
<dbReference type="Pfam" id="PF12840">
    <property type="entry name" value="HTH_20"/>
    <property type="match status" value="1"/>
</dbReference>